<accession>A0ABD2WNU3</accession>
<reference evidence="2 3" key="1">
    <citation type="journal article" date="2024" name="bioRxiv">
        <title>A reference genome for Trichogramma kaykai: A tiny desert-dwelling parasitoid wasp with competing sex-ratio distorters.</title>
        <authorList>
            <person name="Culotta J."/>
            <person name="Lindsey A.R."/>
        </authorList>
    </citation>
    <scope>NUCLEOTIDE SEQUENCE [LARGE SCALE GENOMIC DNA]</scope>
    <source>
        <strain evidence="2 3">KSX58</strain>
    </source>
</reference>
<evidence type="ECO:0000313" key="3">
    <source>
        <dbReference type="Proteomes" id="UP001627154"/>
    </source>
</evidence>
<feature type="region of interest" description="Disordered" evidence="1">
    <location>
        <begin position="112"/>
        <end position="132"/>
    </location>
</feature>
<evidence type="ECO:0000256" key="1">
    <source>
        <dbReference type="SAM" id="MobiDB-lite"/>
    </source>
</evidence>
<keyword evidence="3" id="KW-1185">Reference proteome</keyword>
<protein>
    <submittedName>
        <fullName evidence="2">Uncharacterized protein</fullName>
    </submittedName>
</protein>
<dbReference type="EMBL" id="JBJJXI010000088">
    <property type="protein sequence ID" value="KAL3394778.1"/>
    <property type="molecule type" value="Genomic_DNA"/>
</dbReference>
<feature type="compositionally biased region" description="Low complexity" evidence="1">
    <location>
        <begin position="365"/>
        <end position="379"/>
    </location>
</feature>
<dbReference type="AlphaFoldDB" id="A0ABD2WNU3"/>
<comment type="caution">
    <text evidence="2">The sequence shown here is derived from an EMBL/GenBank/DDBJ whole genome shotgun (WGS) entry which is preliminary data.</text>
</comment>
<feature type="region of interest" description="Disordered" evidence="1">
    <location>
        <begin position="353"/>
        <end position="389"/>
    </location>
</feature>
<organism evidence="2 3">
    <name type="scientific">Trichogramma kaykai</name>
    <dbReference type="NCBI Taxonomy" id="54128"/>
    <lineage>
        <taxon>Eukaryota</taxon>
        <taxon>Metazoa</taxon>
        <taxon>Ecdysozoa</taxon>
        <taxon>Arthropoda</taxon>
        <taxon>Hexapoda</taxon>
        <taxon>Insecta</taxon>
        <taxon>Pterygota</taxon>
        <taxon>Neoptera</taxon>
        <taxon>Endopterygota</taxon>
        <taxon>Hymenoptera</taxon>
        <taxon>Apocrita</taxon>
        <taxon>Proctotrupomorpha</taxon>
        <taxon>Chalcidoidea</taxon>
        <taxon>Trichogrammatidae</taxon>
        <taxon>Trichogramma</taxon>
    </lineage>
</organism>
<gene>
    <name evidence="2" type="ORF">TKK_011059</name>
</gene>
<dbReference type="Proteomes" id="UP001627154">
    <property type="component" value="Unassembled WGS sequence"/>
</dbReference>
<evidence type="ECO:0000313" key="2">
    <source>
        <dbReference type="EMBL" id="KAL3394778.1"/>
    </source>
</evidence>
<name>A0ABD2WNU3_9HYME</name>
<proteinExistence type="predicted"/>
<sequence>MLRTYISKLLLWITNGTNEFVEPNMTDEELGFNSVDRHWHRNLYPMVQACNNLTNLKMYKDLIKPIYKPPAVLAKIAAHTRILGKSASCIVPQHPHVGRGVFAIKERATTISTKDKRRAERTTGQKNYPHRDSVSFKNILTRGVSSAIANTESEAQLKKDLPGLLCDEYVLENLADTSVLPDALGQPMPNTRPSTSIHNYPKESVNIKLQPVPPMDRQLVHNAKELDFSREPLILDEVDSTADTDIYDHVVHNSLHVISPRRSMPQRTRRTGIPIVMRDKLFPASQQSDKSEIRVPNNGTVNKVLAEESEKRTEENDNYGDSGFQVVDDDDAVMHASCSTIPGERNSTLNLTLAEGDSAGPSDTVGPGNVSNGSSSSVRSNDRSRSATPISIVQDEAAKAKVERKERAMQKTLEKSAKLISELHENDRHNLEFDTINTSSTVGDHRNFFFEAHQRNMLVFNTRVGPVVDTPASFLNRKYTELVKMSMFKFGDYSAVSIADD</sequence>